<dbReference type="SUPFAM" id="SSF51735">
    <property type="entry name" value="NAD(P)-binding Rossmann-fold domains"/>
    <property type="match status" value="1"/>
</dbReference>
<dbReference type="PANTHER" id="PTHR42760:SF5">
    <property type="entry name" value="2-DEHYDRO-3-DEOXY-D-GLUCONATE 5-DEHYDROGENASE"/>
    <property type="match status" value="1"/>
</dbReference>
<dbReference type="Gene3D" id="3.40.50.720">
    <property type="entry name" value="NAD(P)-binding Rossmann-like Domain"/>
    <property type="match status" value="1"/>
</dbReference>
<evidence type="ECO:0000313" key="5">
    <source>
        <dbReference type="Proteomes" id="UP000326924"/>
    </source>
</evidence>
<dbReference type="FunFam" id="3.40.50.720:FF:000084">
    <property type="entry name" value="Short-chain dehydrogenase reductase"/>
    <property type="match status" value="1"/>
</dbReference>
<comment type="caution">
    <text evidence="4">The sequence shown here is derived from an EMBL/GenBank/DDBJ whole genome shotgun (WGS) entry which is preliminary data.</text>
</comment>
<dbReference type="AlphaFoldDB" id="A0A5J5F8X6"/>
<dbReference type="GO" id="GO:0016616">
    <property type="term" value="F:oxidoreductase activity, acting on the CH-OH group of donors, NAD or NADP as acceptor"/>
    <property type="evidence" value="ECO:0007669"/>
    <property type="project" value="TreeGrafter"/>
</dbReference>
<evidence type="ECO:0000256" key="3">
    <source>
        <dbReference type="ARBA" id="ARBA00023002"/>
    </source>
</evidence>
<dbReference type="InParanoid" id="A0A5J5F8X6"/>
<keyword evidence="5" id="KW-1185">Reference proteome</keyword>
<comment type="similarity">
    <text evidence="1">Belongs to the short-chain dehydrogenases/reductases (SDR) family.</text>
</comment>
<name>A0A5J5F8X6_9PEZI</name>
<evidence type="ECO:0000256" key="2">
    <source>
        <dbReference type="ARBA" id="ARBA00022857"/>
    </source>
</evidence>
<proteinExistence type="inferred from homology"/>
<dbReference type="EMBL" id="VXIS01000012">
    <property type="protein sequence ID" value="KAA8913767.1"/>
    <property type="molecule type" value="Genomic_DNA"/>
</dbReference>
<dbReference type="PRINTS" id="PR00080">
    <property type="entry name" value="SDRFAMILY"/>
</dbReference>
<evidence type="ECO:0000256" key="1">
    <source>
        <dbReference type="ARBA" id="ARBA00006484"/>
    </source>
</evidence>
<dbReference type="InterPro" id="IPR020904">
    <property type="entry name" value="Sc_DH/Rdtase_CS"/>
</dbReference>
<dbReference type="PANTHER" id="PTHR42760">
    <property type="entry name" value="SHORT-CHAIN DEHYDROGENASES/REDUCTASES FAMILY MEMBER"/>
    <property type="match status" value="1"/>
</dbReference>
<dbReference type="InterPro" id="IPR036291">
    <property type="entry name" value="NAD(P)-bd_dom_sf"/>
</dbReference>
<reference evidence="4 5" key="1">
    <citation type="submission" date="2019-09" db="EMBL/GenBank/DDBJ databases">
        <title>Draft genome of the ectomycorrhizal ascomycete Sphaerosporella brunnea.</title>
        <authorList>
            <consortium name="DOE Joint Genome Institute"/>
            <person name="Benucci G.M."/>
            <person name="Marozzi G."/>
            <person name="Antonielli L."/>
            <person name="Sanchez S."/>
            <person name="Marco P."/>
            <person name="Wang X."/>
            <person name="Falini L.B."/>
            <person name="Barry K."/>
            <person name="Haridas S."/>
            <person name="Lipzen A."/>
            <person name="Labutti K."/>
            <person name="Grigoriev I.V."/>
            <person name="Murat C."/>
            <person name="Martin F."/>
            <person name="Albertini E."/>
            <person name="Donnini D."/>
            <person name="Bonito G."/>
        </authorList>
    </citation>
    <scope>NUCLEOTIDE SEQUENCE [LARGE SCALE GENOMIC DNA]</scope>
    <source>
        <strain evidence="4 5">Sb_GMNB300</strain>
    </source>
</reference>
<protein>
    <submittedName>
        <fullName evidence="4">2-deoxy-D-gluconate 3-dehydrogenase</fullName>
    </submittedName>
</protein>
<dbReference type="InterPro" id="IPR002347">
    <property type="entry name" value="SDR_fam"/>
</dbReference>
<accession>A0A5J5F8X6</accession>
<evidence type="ECO:0000313" key="4">
    <source>
        <dbReference type="EMBL" id="KAA8913767.1"/>
    </source>
</evidence>
<gene>
    <name evidence="4" type="ORF">FN846DRAFT_771782</name>
</gene>
<keyword evidence="2" id="KW-0521">NADP</keyword>
<dbReference type="PROSITE" id="PS00061">
    <property type="entry name" value="ADH_SHORT"/>
    <property type="match status" value="1"/>
</dbReference>
<dbReference type="Proteomes" id="UP000326924">
    <property type="component" value="Unassembled WGS sequence"/>
</dbReference>
<dbReference type="OrthoDB" id="294295at2759"/>
<sequence>MSSSSDYVTSLYSLEGRTALVTGGTRGIGAGIAIALASAGANIILPIRTPGSAANTIAAIEAVGRTCKTFPCDLSSRADATTLISRVTAAGETIDVLVNVAGWHRRKAAESYTDDELEGIWRVNMAGCFTLCRDAARTWFEGELKDWEHGRRRKKIINTASVLSFTGGTGLAAYTATKGGIAQVTKTFSNEWAGRGINVNAIAPGYIRTDLTQDLQDDPEKNKEVLRRTPLGRWGTTEDLAGLVVFLASGASDFVTGAIMAVDGGYTAR</sequence>
<dbReference type="PRINTS" id="PR00081">
    <property type="entry name" value="GDHRDH"/>
</dbReference>
<dbReference type="Pfam" id="PF13561">
    <property type="entry name" value="adh_short_C2"/>
    <property type="match status" value="1"/>
</dbReference>
<organism evidence="4 5">
    <name type="scientific">Sphaerosporella brunnea</name>
    <dbReference type="NCBI Taxonomy" id="1250544"/>
    <lineage>
        <taxon>Eukaryota</taxon>
        <taxon>Fungi</taxon>
        <taxon>Dikarya</taxon>
        <taxon>Ascomycota</taxon>
        <taxon>Pezizomycotina</taxon>
        <taxon>Pezizomycetes</taxon>
        <taxon>Pezizales</taxon>
        <taxon>Pyronemataceae</taxon>
        <taxon>Sphaerosporella</taxon>
    </lineage>
</organism>
<keyword evidence="3" id="KW-0560">Oxidoreductase</keyword>